<dbReference type="Pfam" id="PF17765">
    <property type="entry name" value="MLTR_LBD"/>
    <property type="match status" value="1"/>
</dbReference>
<sequence>MDTKQLADFLRVRREALDPGDVGLPGTGRRRTPGLRREEVARLADISTDYYTRLEQDRAPQPSPGVLRAITRALRLTLDERDHLFRLAGHRPPDRRRSDEHVAPSLLGVLDRLSDVPAQVMTDLGVTLVQNDLARAVFGDLTRLRGAAGTVVYRWFTDPRARAGYPVQDHATESRALVADLRAAAVRRDDAQAKDLVKRLLRASPEFEALWRLHSVGVMRSRRKRIQHPEVGLLELDCQVLVDEERTQILALFSPAAGTPTAERLALLGSLGPLAAQRSSR</sequence>
<reference evidence="2 3" key="1">
    <citation type="submission" date="2023-07" db="EMBL/GenBank/DDBJ databases">
        <title>Sequencing the genomes of 1000 actinobacteria strains.</title>
        <authorList>
            <person name="Klenk H.-P."/>
        </authorList>
    </citation>
    <scope>NUCLEOTIDE SEQUENCE [LARGE SCALE GENOMIC DNA]</scope>
    <source>
        <strain evidence="2 3">DSM 46740</strain>
    </source>
</reference>
<dbReference type="Pfam" id="PF13560">
    <property type="entry name" value="HTH_31"/>
    <property type="match status" value="1"/>
</dbReference>
<dbReference type="Gene3D" id="1.10.260.40">
    <property type="entry name" value="lambda repressor-like DNA-binding domains"/>
    <property type="match status" value="1"/>
</dbReference>
<dbReference type="EMBL" id="JAUSQU010000001">
    <property type="protein sequence ID" value="MDP9844905.1"/>
    <property type="molecule type" value="Genomic_DNA"/>
</dbReference>
<evidence type="ECO:0000313" key="2">
    <source>
        <dbReference type="EMBL" id="MDP9844905.1"/>
    </source>
</evidence>
<dbReference type="InterPro" id="IPR010982">
    <property type="entry name" value="Lambda_DNA-bd_dom_sf"/>
</dbReference>
<accession>A0ABT9QDR3</accession>
<evidence type="ECO:0000313" key="3">
    <source>
        <dbReference type="Proteomes" id="UP001225356"/>
    </source>
</evidence>
<dbReference type="PANTHER" id="PTHR35010:SF2">
    <property type="entry name" value="BLL4672 PROTEIN"/>
    <property type="match status" value="1"/>
</dbReference>
<evidence type="ECO:0000259" key="1">
    <source>
        <dbReference type="PROSITE" id="PS50943"/>
    </source>
</evidence>
<dbReference type="CDD" id="cd00093">
    <property type="entry name" value="HTH_XRE"/>
    <property type="match status" value="1"/>
</dbReference>
<name>A0ABT9QDR3_9ACTN</name>
<proteinExistence type="predicted"/>
<protein>
    <submittedName>
        <fullName evidence="2">Transcriptional regulator with XRE-family HTH domain</fullName>
    </submittedName>
</protein>
<comment type="caution">
    <text evidence="2">The sequence shown here is derived from an EMBL/GenBank/DDBJ whole genome shotgun (WGS) entry which is preliminary data.</text>
</comment>
<dbReference type="Gene3D" id="3.30.450.180">
    <property type="match status" value="1"/>
</dbReference>
<dbReference type="SMART" id="SM00530">
    <property type="entry name" value="HTH_XRE"/>
    <property type="match status" value="1"/>
</dbReference>
<dbReference type="InterPro" id="IPR001387">
    <property type="entry name" value="Cro/C1-type_HTH"/>
</dbReference>
<dbReference type="InterPro" id="IPR041413">
    <property type="entry name" value="MLTR_LBD"/>
</dbReference>
<dbReference type="RefSeq" id="WP_307560121.1">
    <property type="nucleotide sequence ID" value="NZ_JAUSQU010000001.1"/>
</dbReference>
<dbReference type="SUPFAM" id="SSF47413">
    <property type="entry name" value="lambda repressor-like DNA-binding domains"/>
    <property type="match status" value="1"/>
</dbReference>
<dbReference type="PROSITE" id="PS50943">
    <property type="entry name" value="HTH_CROC1"/>
    <property type="match status" value="1"/>
</dbReference>
<organism evidence="2 3">
    <name type="scientific">Streptosporangium lutulentum</name>
    <dbReference type="NCBI Taxonomy" id="1461250"/>
    <lineage>
        <taxon>Bacteria</taxon>
        <taxon>Bacillati</taxon>
        <taxon>Actinomycetota</taxon>
        <taxon>Actinomycetes</taxon>
        <taxon>Streptosporangiales</taxon>
        <taxon>Streptosporangiaceae</taxon>
        <taxon>Streptosporangium</taxon>
    </lineage>
</organism>
<keyword evidence="3" id="KW-1185">Reference proteome</keyword>
<gene>
    <name evidence="2" type="ORF">J2853_004116</name>
</gene>
<dbReference type="Proteomes" id="UP001225356">
    <property type="component" value="Unassembled WGS sequence"/>
</dbReference>
<dbReference type="PANTHER" id="PTHR35010">
    <property type="entry name" value="BLL4672 PROTEIN-RELATED"/>
    <property type="match status" value="1"/>
</dbReference>
<feature type="domain" description="HTH cro/C1-type" evidence="1">
    <location>
        <begin position="34"/>
        <end position="81"/>
    </location>
</feature>